<dbReference type="PROSITE" id="PS00086">
    <property type="entry name" value="CYTOCHROME_P450"/>
    <property type="match status" value="1"/>
</dbReference>
<feature type="binding site" description="axial binding residue" evidence="6">
    <location>
        <position position="450"/>
    </location>
    <ligand>
        <name>heme</name>
        <dbReference type="ChEBI" id="CHEBI:30413"/>
    </ligand>
    <ligandPart>
        <name>Fe</name>
        <dbReference type="ChEBI" id="CHEBI:18248"/>
    </ligandPart>
</feature>
<dbReference type="Gene3D" id="1.10.630.10">
    <property type="entry name" value="Cytochrome P450"/>
    <property type="match status" value="1"/>
</dbReference>
<organism evidence="8 9">
    <name type="scientific">Trichuris muris</name>
    <name type="common">Mouse whipworm</name>
    <dbReference type="NCBI Taxonomy" id="70415"/>
    <lineage>
        <taxon>Eukaryota</taxon>
        <taxon>Metazoa</taxon>
        <taxon>Ecdysozoa</taxon>
        <taxon>Nematoda</taxon>
        <taxon>Enoplea</taxon>
        <taxon>Dorylaimia</taxon>
        <taxon>Trichinellida</taxon>
        <taxon>Trichuridae</taxon>
        <taxon>Trichuris</taxon>
    </lineage>
</organism>
<dbReference type="InterPro" id="IPR017972">
    <property type="entry name" value="Cyt_P450_CS"/>
</dbReference>
<reference evidence="9" key="3">
    <citation type="submission" date="2019-12" db="UniProtKB">
        <authorList>
            <consortium name="WormBaseParasite"/>
        </authorList>
    </citation>
    <scope>IDENTIFICATION</scope>
</reference>
<evidence type="ECO:0000313" key="9">
    <source>
        <dbReference type="WBParaSite" id="TMUE_2000009757.1"/>
    </source>
</evidence>
<dbReference type="GO" id="GO:0020037">
    <property type="term" value="F:heme binding"/>
    <property type="evidence" value="ECO:0007669"/>
    <property type="project" value="InterPro"/>
</dbReference>
<keyword evidence="6 7" id="KW-0479">Metal-binding</keyword>
<evidence type="ECO:0000256" key="4">
    <source>
        <dbReference type="ARBA" id="ARBA00023004"/>
    </source>
</evidence>
<evidence type="ECO:0000256" key="7">
    <source>
        <dbReference type="RuleBase" id="RU000461"/>
    </source>
</evidence>
<evidence type="ECO:0000256" key="6">
    <source>
        <dbReference type="PIRSR" id="PIRSR602401-1"/>
    </source>
</evidence>
<reference evidence="8" key="1">
    <citation type="submission" date="2013-11" db="EMBL/GenBank/DDBJ databases">
        <authorList>
            <person name="Aslett M."/>
        </authorList>
    </citation>
    <scope>NUCLEOTIDE SEQUENCE [LARGE SCALE GENOMIC DNA]</scope>
    <source>
        <strain evidence="8">Edinburgh</strain>
    </source>
</reference>
<dbReference type="InterPro" id="IPR002401">
    <property type="entry name" value="Cyt_P450_E_grp-I"/>
</dbReference>
<name>A0A5S6QS83_TRIMR</name>
<dbReference type="InterPro" id="IPR036396">
    <property type="entry name" value="Cyt_P450_sf"/>
</dbReference>
<keyword evidence="7" id="KW-0560">Oxidoreductase</keyword>
<accession>A0A5S6QS83</accession>
<keyword evidence="8" id="KW-1185">Reference proteome</keyword>
<reference evidence="8" key="2">
    <citation type="submission" date="2014-03" db="EMBL/GenBank/DDBJ databases">
        <title>The whipworm genome and dual-species transcriptomics of an intimate host-pathogen interaction.</title>
        <authorList>
            <person name="Foth B.J."/>
            <person name="Tsai I.J."/>
            <person name="Reid A.J."/>
            <person name="Bancroft A.J."/>
            <person name="Nichol S."/>
            <person name="Tracey A."/>
            <person name="Holroyd N."/>
            <person name="Cotton J.A."/>
            <person name="Stanley E.J."/>
            <person name="Zarowiecki M."/>
            <person name="Liu J.Z."/>
            <person name="Huckvale T."/>
            <person name="Cooper P.J."/>
            <person name="Grencis R.K."/>
            <person name="Berriman M."/>
        </authorList>
    </citation>
    <scope>NUCLEOTIDE SEQUENCE [LARGE SCALE GENOMIC DNA]</scope>
    <source>
        <strain evidence="8">Edinburgh</strain>
    </source>
</reference>
<protein>
    <submittedName>
        <fullName evidence="9">Cytochrome P450</fullName>
    </submittedName>
</protein>
<dbReference type="Proteomes" id="UP000046395">
    <property type="component" value="Unassembled WGS sequence"/>
</dbReference>
<evidence type="ECO:0000256" key="5">
    <source>
        <dbReference type="ARBA" id="ARBA00023033"/>
    </source>
</evidence>
<evidence type="ECO:0000256" key="2">
    <source>
        <dbReference type="ARBA" id="ARBA00010617"/>
    </source>
</evidence>
<evidence type="ECO:0000256" key="1">
    <source>
        <dbReference type="ARBA" id="ARBA00001971"/>
    </source>
</evidence>
<keyword evidence="4 6" id="KW-0408">Iron</keyword>
<comment type="cofactor">
    <cofactor evidence="1 6">
        <name>heme</name>
        <dbReference type="ChEBI" id="CHEBI:30413"/>
    </cofactor>
</comment>
<dbReference type="InterPro" id="IPR050196">
    <property type="entry name" value="Cytochrome_P450_Monoox"/>
</dbReference>
<evidence type="ECO:0000313" key="8">
    <source>
        <dbReference type="Proteomes" id="UP000046395"/>
    </source>
</evidence>
<comment type="similarity">
    <text evidence="2 7">Belongs to the cytochrome P450 family.</text>
</comment>
<dbReference type="AlphaFoldDB" id="A0A5S6QS83"/>
<sequence>MELCLLLGIVLPIAASGVVFWIIYTILSNLASPVSRKLPGPPPSSYIFGNTTEFSLRGIPSLDLFEEWAEEYGGIFRYYVLFCQPQIVVTDPQILKYIYITNWKNYWKTTPIGLADSVKFIGKQGLVFSNGELHKRHRRLINPVFRIANLKKFLTIFEDCANKLTSLWLRNLEKRNSAEPLLMPVKNDLSRLTLEAIGKAAFGFNFDCIEEDSILSETFVKLTSSKKPFRHFLRFLPFWEKLPIPENINSRSERSMLNRCVDSMIAEKRELIRNETGRESVGKDLLGMMLLARDPETGESLSCSELRDETMTFLVAGHETTSLGLSWTLLYLALHPMEQRKCREEILATLPESNITFEDLERLKYLNAIALESLRLRTPAPASLRQSMKDDCLGGYYVPAGTKVLTLHGTMQRLPNYWTCPLKFEPNRFMDQTADANDVYMPFGAGPRKCIGYKFAMLELATVLAVLLKNFEFLPHPTVQYKSRMLITQSPYPNLELLVRKYA</sequence>
<dbReference type="GO" id="GO:0016705">
    <property type="term" value="F:oxidoreductase activity, acting on paired donors, with incorporation or reduction of molecular oxygen"/>
    <property type="evidence" value="ECO:0007669"/>
    <property type="project" value="InterPro"/>
</dbReference>
<dbReference type="PANTHER" id="PTHR24291:SF175">
    <property type="entry name" value="CYTOCHROME P450"/>
    <property type="match status" value="1"/>
</dbReference>
<dbReference type="Pfam" id="PF00067">
    <property type="entry name" value="p450"/>
    <property type="match status" value="1"/>
</dbReference>
<proteinExistence type="inferred from homology"/>
<dbReference type="WBParaSite" id="TMUE_2000009757.1">
    <property type="protein sequence ID" value="TMUE_2000009757.1"/>
    <property type="gene ID" value="WBGene00300726"/>
</dbReference>
<evidence type="ECO:0000256" key="3">
    <source>
        <dbReference type="ARBA" id="ARBA00022617"/>
    </source>
</evidence>
<dbReference type="STRING" id="70415.A0A5S6QS83"/>
<dbReference type="PRINTS" id="PR00463">
    <property type="entry name" value="EP450I"/>
</dbReference>
<dbReference type="PANTHER" id="PTHR24291">
    <property type="entry name" value="CYTOCHROME P450 FAMILY 4"/>
    <property type="match status" value="1"/>
</dbReference>
<dbReference type="PRINTS" id="PR00385">
    <property type="entry name" value="P450"/>
</dbReference>
<dbReference type="WBParaSite" id="TMUE_2000009757.2">
    <property type="protein sequence ID" value="TMUE_2000009757.2"/>
    <property type="gene ID" value="WBGene00300726"/>
</dbReference>
<dbReference type="GO" id="GO:0004497">
    <property type="term" value="F:monooxygenase activity"/>
    <property type="evidence" value="ECO:0007669"/>
    <property type="project" value="UniProtKB-KW"/>
</dbReference>
<keyword evidence="3 6" id="KW-0349">Heme</keyword>
<keyword evidence="5 7" id="KW-0503">Monooxygenase</keyword>
<dbReference type="InterPro" id="IPR001128">
    <property type="entry name" value="Cyt_P450"/>
</dbReference>
<dbReference type="SUPFAM" id="SSF48264">
    <property type="entry name" value="Cytochrome P450"/>
    <property type="match status" value="1"/>
</dbReference>
<dbReference type="GO" id="GO:0005506">
    <property type="term" value="F:iron ion binding"/>
    <property type="evidence" value="ECO:0007669"/>
    <property type="project" value="InterPro"/>
</dbReference>